<evidence type="ECO:0000313" key="1">
    <source>
        <dbReference type="Ensembl" id="ENSEBUP00000023625.1"/>
    </source>
</evidence>
<dbReference type="PANTHER" id="PTHR11935">
    <property type="entry name" value="BETA LACTAMASE DOMAIN"/>
    <property type="match status" value="1"/>
</dbReference>
<protein>
    <recommendedName>
        <fullName evidence="3">Hydroxyacylglutathione hydrolase</fullName>
    </recommendedName>
</protein>
<reference evidence="1" key="1">
    <citation type="submission" date="2025-08" db="UniProtKB">
        <authorList>
            <consortium name="Ensembl"/>
        </authorList>
    </citation>
    <scope>IDENTIFICATION</scope>
</reference>
<organism evidence="1 2">
    <name type="scientific">Eptatretus burgeri</name>
    <name type="common">Inshore hagfish</name>
    <dbReference type="NCBI Taxonomy" id="7764"/>
    <lineage>
        <taxon>Eukaryota</taxon>
        <taxon>Metazoa</taxon>
        <taxon>Chordata</taxon>
        <taxon>Craniata</taxon>
        <taxon>Vertebrata</taxon>
        <taxon>Cyclostomata</taxon>
        <taxon>Myxini</taxon>
        <taxon>Myxiniformes</taxon>
        <taxon>Myxinidae</taxon>
        <taxon>Eptatretinae</taxon>
        <taxon>Eptatretus</taxon>
    </lineage>
</organism>
<dbReference type="GO" id="GO:0004416">
    <property type="term" value="F:hydroxyacylglutathione hydrolase activity"/>
    <property type="evidence" value="ECO:0007669"/>
    <property type="project" value="TreeGrafter"/>
</dbReference>
<reference evidence="1" key="2">
    <citation type="submission" date="2025-09" db="UniProtKB">
        <authorList>
            <consortium name="Ensembl"/>
        </authorList>
    </citation>
    <scope>IDENTIFICATION</scope>
</reference>
<sequence>MQVKAIPALQDNYMYLLIDEHTCQAAAVDPVEPQKVRGGHGETCPCILPKDIQ</sequence>
<evidence type="ECO:0000313" key="2">
    <source>
        <dbReference type="Proteomes" id="UP000694388"/>
    </source>
</evidence>
<dbReference type="Ensembl" id="ENSEBUT00000024201.1">
    <property type="protein sequence ID" value="ENSEBUP00000023625.1"/>
    <property type="gene ID" value="ENSEBUG00000014557.1"/>
</dbReference>
<evidence type="ECO:0008006" key="3">
    <source>
        <dbReference type="Google" id="ProtNLM"/>
    </source>
</evidence>
<accession>A0A8C4R4S6</accession>
<name>A0A8C4R4S6_EPTBU</name>
<dbReference type="AlphaFoldDB" id="A0A8C4R4S6"/>
<dbReference type="Gene3D" id="3.60.15.10">
    <property type="entry name" value="Ribonuclease Z/Hydroxyacylglutathione hydrolase-like"/>
    <property type="match status" value="1"/>
</dbReference>
<dbReference type="InterPro" id="IPR036866">
    <property type="entry name" value="RibonucZ/Hydroxyglut_hydro"/>
</dbReference>
<dbReference type="Proteomes" id="UP000694388">
    <property type="component" value="Unplaced"/>
</dbReference>
<dbReference type="PANTHER" id="PTHR11935:SF94">
    <property type="entry name" value="TENZING NORGAY, ISOFORM C"/>
    <property type="match status" value="1"/>
</dbReference>
<keyword evidence="2" id="KW-1185">Reference proteome</keyword>
<proteinExistence type="predicted"/>